<protein>
    <submittedName>
        <fullName evidence="2">Uncharacterized protein</fullName>
    </submittedName>
</protein>
<accession>A0A0E9TNC5</accession>
<sequence length="36" mass="4055">MGTQCITGLWLCFLVFPVCRVIYHSLPRNAGSRCPD</sequence>
<dbReference type="EMBL" id="GBXM01053620">
    <property type="protein sequence ID" value="JAH54957.1"/>
    <property type="molecule type" value="Transcribed_RNA"/>
</dbReference>
<reference evidence="2" key="2">
    <citation type="journal article" date="2015" name="Fish Shellfish Immunol.">
        <title>Early steps in the European eel (Anguilla anguilla)-Vibrio vulnificus interaction in the gills: Role of the RtxA13 toxin.</title>
        <authorList>
            <person name="Callol A."/>
            <person name="Pajuelo D."/>
            <person name="Ebbesson L."/>
            <person name="Teles M."/>
            <person name="MacKenzie S."/>
            <person name="Amaro C."/>
        </authorList>
    </citation>
    <scope>NUCLEOTIDE SEQUENCE</scope>
</reference>
<evidence type="ECO:0000256" key="1">
    <source>
        <dbReference type="SAM" id="SignalP"/>
    </source>
</evidence>
<reference evidence="2" key="1">
    <citation type="submission" date="2014-11" db="EMBL/GenBank/DDBJ databases">
        <authorList>
            <person name="Amaro Gonzalez C."/>
        </authorList>
    </citation>
    <scope>NUCLEOTIDE SEQUENCE</scope>
</reference>
<organism evidence="2">
    <name type="scientific">Anguilla anguilla</name>
    <name type="common">European freshwater eel</name>
    <name type="synonym">Muraena anguilla</name>
    <dbReference type="NCBI Taxonomy" id="7936"/>
    <lineage>
        <taxon>Eukaryota</taxon>
        <taxon>Metazoa</taxon>
        <taxon>Chordata</taxon>
        <taxon>Craniata</taxon>
        <taxon>Vertebrata</taxon>
        <taxon>Euteleostomi</taxon>
        <taxon>Actinopterygii</taxon>
        <taxon>Neopterygii</taxon>
        <taxon>Teleostei</taxon>
        <taxon>Anguilliformes</taxon>
        <taxon>Anguillidae</taxon>
        <taxon>Anguilla</taxon>
    </lineage>
</organism>
<feature type="chain" id="PRO_5002432947" evidence="1">
    <location>
        <begin position="21"/>
        <end position="36"/>
    </location>
</feature>
<keyword evidence="1" id="KW-0732">Signal</keyword>
<evidence type="ECO:0000313" key="2">
    <source>
        <dbReference type="EMBL" id="JAH54957.1"/>
    </source>
</evidence>
<proteinExistence type="predicted"/>
<feature type="signal peptide" evidence="1">
    <location>
        <begin position="1"/>
        <end position="20"/>
    </location>
</feature>
<dbReference type="AlphaFoldDB" id="A0A0E9TNC5"/>
<name>A0A0E9TNC5_ANGAN</name>